<evidence type="ECO:0000256" key="1">
    <source>
        <dbReference type="SAM" id="MobiDB-lite"/>
    </source>
</evidence>
<evidence type="ECO:0000313" key="3">
    <source>
        <dbReference type="Proteomes" id="UP000708208"/>
    </source>
</evidence>
<accession>A0A8J2JMC1</accession>
<protein>
    <submittedName>
        <fullName evidence="2">Uncharacterized protein</fullName>
    </submittedName>
</protein>
<dbReference type="AlphaFoldDB" id="A0A8J2JMC1"/>
<evidence type="ECO:0000313" key="2">
    <source>
        <dbReference type="EMBL" id="CAG7656047.1"/>
    </source>
</evidence>
<reference evidence="2" key="1">
    <citation type="submission" date="2021-06" db="EMBL/GenBank/DDBJ databases">
        <authorList>
            <person name="Hodson N. C."/>
            <person name="Mongue J. A."/>
            <person name="Jaron S. K."/>
        </authorList>
    </citation>
    <scope>NUCLEOTIDE SEQUENCE</scope>
</reference>
<feature type="compositionally biased region" description="Polar residues" evidence="1">
    <location>
        <begin position="173"/>
        <end position="189"/>
    </location>
</feature>
<sequence length="301" mass="33688">MAESATAVASTITGVESCVWTYMPPGDLYLPRKPSVQRGLNQELESFGKNQISFTLIMWCIVKFPKENNCVAVVPRAWILDGGMCLWPPGKNPKTIAKSVRNSEIPSDLDSWTKSECIVIHMFEYYESAKCKLDMADMATFTSDLGETADDVARKPIGKIINQRSNDFEHSNLTENANHSSTDHSNFTENDPAGSPTIVESDSDSVTYLFPKGNVTAISNFENEVIVALTDINFRLCKMENSLEYRNSITVYSVFEDKDFEDLLISDENDLQILSRKLHSEKEFRRKLVNVLAARFGAIGG</sequence>
<comment type="caution">
    <text evidence="2">The sequence shown here is derived from an EMBL/GenBank/DDBJ whole genome shotgun (WGS) entry which is preliminary data.</text>
</comment>
<organism evidence="2 3">
    <name type="scientific">Allacma fusca</name>
    <dbReference type="NCBI Taxonomy" id="39272"/>
    <lineage>
        <taxon>Eukaryota</taxon>
        <taxon>Metazoa</taxon>
        <taxon>Ecdysozoa</taxon>
        <taxon>Arthropoda</taxon>
        <taxon>Hexapoda</taxon>
        <taxon>Collembola</taxon>
        <taxon>Symphypleona</taxon>
        <taxon>Sminthuridae</taxon>
        <taxon>Allacma</taxon>
    </lineage>
</organism>
<name>A0A8J2JMC1_9HEXA</name>
<dbReference type="OrthoDB" id="6779016at2759"/>
<dbReference type="EMBL" id="CAJVCH010005064">
    <property type="protein sequence ID" value="CAG7656047.1"/>
    <property type="molecule type" value="Genomic_DNA"/>
</dbReference>
<feature type="region of interest" description="Disordered" evidence="1">
    <location>
        <begin position="168"/>
        <end position="198"/>
    </location>
</feature>
<dbReference type="Proteomes" id="UP000708208">
    <property type="component" value="Unassembled WGS sequence"/>
</dbReference>
<proteinExistence type="predicted"/>
<keyword evidence="3" id="KW-1185">Reference proteome</keyword>
<gene>
    <name evidence="2" type="ORF">AFUS01_LOCUS944</name>
</gene>